<dbReference type="EMBL" id="JBHSHJ010000003">
    <property type="protein sequence ID" value="MFC4788612.1"/>
    <property type="molecule type" value="Genomic_DNA"/>
</dbReference>
<gene>
    <name evidence="1" type="ORF">ACFO6X_06385</name>
</gene>
<sequence>MTTDQFRALLERRFHGSIHYMQAWAKKLMRRHRDGLPVSPMELQSARATLVYIDEKGLA</sequence>
<evidence type="ECO:0000313" key="1">
    <source>
        <dbReference type="EMBL" id="MFC4788612.1"/>
    </source>
</evidence>
<dbReference type="Proteomes" id="UP001596001">
    <property type="component" value="Unassembled WGS sequence"/>
</dbReference>
<proteinExistence type="predicted"/>
<dbReference type="RefSeq" id="WP_382431197.1">
    <property type="nucleotide sequence ID" value="NZ_JBHSHJ010000003.1"/>
</dbReference>
<reference evidence="2" key="1">
    <citation type="journal article" date="2019" name="Int. J. Syst. Evol. Microbiol.">
        <title>The Global Catalogue of Microorganisms (GCM) 10K type strain sequencing project: providing services to taxonomists for standard genome sequencing and annotation.</title>
        <authorList>
            <consortium name="The Broad Institute Genomics Platform"/>
            <consortium name="The Broad Institute Genome Sequencing Center for Infectious Disease"/>
            <person name="Wu L."/>
            <person name="Ma J."/>
        </authorList>
    </citation>
    <scope>NUCLEOTIDE SEQUENCE [LARGE SCALE GENOMIC DNA]</scope>
    <source>
        <strain evidence="2">CCUG 49452</strain>
    </source>
</reference>
<accession>A0ABV9QE59</accession>
<organism evidence="1 2">
    <name type="scientific">Giesbergeria sinuosa</name>
    <dbReference type="NCBI Taxonomy" id="80883"/>
    <lineage>
        <taxon>Bacteria</taxon>
        <taxon>Pseudomonadati</taxon>
        <taxon>Pseudomonadota</taxon>
        <taxon>Betaproteobacteria</taxon>
        <taxon>Burkholderiales</taxon>
        <taxon>Comamonadaceae</taxon>
        <taxon>Giesbergeria</taxon>
    </lineage>
</organism>
<comment type="caution">
    <text evidence="1">The sequence shown here is derived from an EMBL/GenBank/DDBJ whole genome shotgun (WGS) entry which is preliminary data.</text>
</comment>
<name>A0ABV9QE59_9BURK</name>
<protein>
    <submittedName>
        <fullName evidence="1">Uncharacterized protein</fullName>
    </submittedName>
</protein>
<keyword evidence="2" id="KW-1185">Reference proteome</keyword>
<evidence type="ECO:0000313" key="2">
    <source>
        <dbReference type="Proteomes" id="UP001596001"/>
    </source>
</evidence>